<name>A0A015IJ87_RHIIW</name>
<dbReference type="InterPro" id="IPR050198">
    <property type="entry name" value="Non-receptor_tyrosine_kinases"/>
</dbReference>
<dbReference type="InterPro" id="IPR011009">
    <property type="entry name" value="Kinase-like_dom_sf"/>
</dbReference>
<proteinExistence type="predicted"/>
<dbReference type="Gene3D" id="1.10.510.10">
    <property type="entry name" value="Transferase(Phosphotransferase) domain 1"/>
    <property type="match status" value="1"/>
</dbReference>
<keyword evidence="2" id="KW-0067">ATP-binding</keyword>
<dbReference type="PROSITE" id="PS50011">
    <property type="entry name" value="PROTEIN_KINASE_DOM"/>
    <property type="match status" value="1"/>
</dbReference>
<evidence type="ECO:0000313" key="5">
    <source>
        <dbReference type="Proteomes" id="UP000022910"/>
    </source>
</evidence>
<reference evidence="4 5" key="1">
    <citation type="submission" date="2014-02" db="EMBL/GenBank/DDBJ databases">
        <title>Single nucleus genome sequencing reveals high similarity among nuclei of an endomycorrhizal fungus.</title>
        <authorList>
            <person name="Lin K."/>
            <person name="Geurts R."/>
            <person name="Zhang Z."/>
            <person name="Limpens E."/>
            <person name="Saunders D.G."/>
            <person name="Mu D."/>
            <person name="Pang E."/>
            <person name="Cao H."/>
            <person name="Cha H."/>
            <person name="Lin T."/>
            <person name="Zhou Q."/>
            <person name="Shang Y."/>
            <person name="Li Y."/>
            <person name="Ivanov S."/>
            <person name="Sharma T."/>
            <person name="Velzen R.V."/>
            <person name="Ruijter N.D."/>
            <person name="Aanen D.K."/>
            <person name="Win J."/>
            <person name="Kamoun S."/>
            <person name="Bisseling T."/>
            <person name="Huang S."/>
        </authorList>
    </citation>
    <scope>NUCLEOTIDE SEQUENCE [LARGE SCALE GENOMIC DNA]</scope>
    <source>
        <strain evidence="5">DAOM197198w</strain>
    </source>
</reference>
<dbReference type="InterPro" id="IPR000719">
    <property type="entry name" value="Prot_kinase_dom"/>
</dbReference>
<accession>A0A015IJ87</accession>
<organism evidence="4 5">
    <name type="scientific">Rhizophagus irregularis (strain DAOM 197198w)</name>
    <name type="common">Glomus intraradices</name>
    <dbReference type="NCBI Taxonomy" id="1432141"/>
    <lineage>
        <taxon>Eukaryota</taxon>
        <taxon>Fungi</taxon>
        <taxon>Fungi incertae sedis</taxon>
        <taxon>Mucoromycota</taxon>
        <taxon>Glomeromycotina</taxon>
        <taxon>Glomeromycetes</taxon>
        <taxon>Glomerales</taxon>
        <taxon>Glomeraceae</taxon>
        <taxon>Rhizophagus</taxon>
    </lineage>
</organism>
<dbReference type="Pfam" id="PF07714">
    <property type="entry name" value="PK_Tyr_Ser-Thr"/>
    <property type="match status" value="1"/>
</dbReference>
<protein>
    <submittedName>
        <fullName evidence="4">Dun1p</fullName>
    </submittedName>
</protein>
<comment type="caution">
    <text evidence="4">The sequence shown here is derived from an EMBL/GenBank/DDBJ whole genome shotgun (WGS) entry which is preliminary data.</text>
</comment>
<evidence type="ECO:0000259" key="3">
    <source>
        <dbReference type="PROSITE" id="PS50011"/>
    </source>
</evidence>
<feature type="domain" description="Protein kinase" evidence="3">
    <location>
        <begin position="1219"/>
        <end position="1496"/>
    </location>
</feature>
<evidence type="ECO:0000256" key="2">
    <source>
        <dbReference type="ARBA" id="ARBA00022840"/>
    </source>
</evidence>
<dbReference type="Proteomes" id="UP000022910">
    <property type="component" value="Unassembled WGS sequence"/>
</dbReference>
<dbReference type="SUPFAM" id="SSF56112">
    <property type="entry name" value="Protein kinase-like (PK-like)"/>
    <property type="match status" value="1"/>
</dbReference>
<dbReference type="GO" id="GO:0005524">
    <property type="term" value="F:ATP binding"/>
    <property type="evidence" value="ECO:0007669"/>
    <property type="project" value="UniProtKB-KW"/>
</dbReference>
<sequence length="1565" mass="181875">MLSQNISLTENNILKYLETNFTNWTSGNEKIDDFIQERQLKINTYNDLVLEWIPYNQFNEIKEIGKNGLVTVYSAVWKDGPLYKEYNDSSYTRDSNKKVALKCLHNSQEPINALINEVKKYPTIYNAFQELYGISQNPDTEDYILVLTNFINLANCNSGNEKIDDFIQEMRLKIDNYDDIVFEWIPYNQFNEIKESGKNGLITVYSAVWKDGPLHKKYTYDSYTRNSNKEVALKCLNNSQDSTDFLINEAKKYQVNHNAFQALYGISQNPDTGDYILVLTNFINLANCNSGNEKIDYFIQEKQLKIDNYDDIVFEWIPYDNQLNEIKESGKNGLITVYSAVWKDGPLYKKYNNSSYTRDSNKKVALKCLHNSQEPIDALINEAKKYQVKHNAFQALYGISQKPDTGDYILVLTNFINLANCNSGNEKIDDFIQEKQLKIDKYDDIVFEWIPYNQLNEIKESGKNGLITIYSAVWKDGPLYKKYSNSSYTRDSNKKVALKCLHNSQEPIDALINEAKKYQIKHKAFQTLYGISQNPDTGDYILVLTNFINLANCNSGNEKIDDFIQEKQLKIDNYYDIVFEWIPYNQLNEIKESGKNGHITVYSAVWKDGPLYNNSSYTRHSNRKVELKCLHNSQEPIDTLINEAKKYQVKHKAFQVLYGISQNPDAGDFILVLNWTSGNEKIDDFIQEMRLKIDNYNDIVFEWIPYDQFNEIKESGKNGLITVYSAVWKNGPLYKKNIWSNYTRNSNKEVALKCLNNSQESIDFLINEAKKYQVKHKAFQALYGISQNPDTGDYILVLIWTSGNEKIDDFIQGSQLKIDNYDDIVLEWIPCNQFNEIKESGKNGLITIYSAVWKDGPLYKEYSNSSYTRDSNKKVALKCLHNSQESIDFLINEAKKYLTKISKHKAFQVLYGISQNPDTGDYILVLIWTSGNEKIDDFIQERQLKIDNNDDIVFEWIPYNQLNEIKETGKNGLITVYSAVWKNGPLYNKYSYSSYTRNPNKEVALKCLHNSQESIDFLINETKKYPTKHKAFQVLYGISQNPDTGDYIFIQNNYIWTSGNEKIDDFIQELKINNCDDIVFEWIPYNQFNEIKEIGKSGLVTVYSAIWKDGPLYKKSDMWSENYTRDSNKEVALKYLHNSQNSVDLLINKTKNYLTKSKIFDRVICDIYGISQNPDTNNYILVLGWTSGNENIDNLIQEIQLQINNHSDIVFEWIPYNQFNNIKEIDKGGFATVYSANWKNGPLVCDTNKKMYKRNPNRVIALKCLHNSQNITNKFLNEVKEYSINKSSNILNVYGVSQNPNTKEYIMVLQYAKEGNFNHWINKNYEHFNWKDKLSALLDIINGLKEIHQKNIVHCDFHTGNILFLSNINIFGNCISISDMGLCGEVGNIDETKIYGVMPYVAPEVLRRRSYTKESDIYSFGMIMYFVATGRQPFYNRAHDHLLALDICKGLRPEINELEAPIFYIDVIKKCWGLDKNNRPNIFEVEELIKSYHKSYGGDLFIVENEDIKTQFEKAEEYRKANLSFIKNYQITTHPQATYTSRLLNPFTEDLPEYDDNSQCLDQVI</sequence>
<evidence type="ECO:0000256" key="1">
    <source>
        <dbReference type="ARBA" id="ARBA00022741"/>
    </source>
</evidence>
<dbReference type="HOGENOM" id="CLU_000288_7_8_1"/>
<dbReference type="PANTHER" id="PTHR24418">
    <property type="entry name" value="TYROSINE-PROTEIN KINASE"/>
    <property type="match status" value="1"/>
</dbReference>
<keyword evidence="1" id="KW-0547">Nucleotide-binding</keyword>
<dbReference type="EMBL" id="JEMT01027425">
    <property type="protein sequence ID" value="EXX57227.1"/>
    <property type="molecule type" value="Genomic_DNA"/>
</dbReference>
<evidence type="ECO:0000313" key="4">
    <source>
        <dbReference type="EMBL" id="EXX57227.1"/>
    </source>
</evidence>
<dbReference type="InterPro" id="IPR001245">
    <property type="entry name" value="Ser-Thr/Tyr_kinase_cat_dom"/>
</dbReference>
<keyword evidence="5" id="KW-1185">Reference proteome</keyword>
<dbReference type="GO" id="GO:0004672">
    <property type="term" value="F:protein kinase activity"/>
    <property type="evidence" value="ECO:0007669"/>
    <property type="project" value="InterPro"/>
</dbReference>
<gene>
    <name evidence="4" type="ORF">RirG_209190</name>
</gene>